<accession>A0A850REY8</accession>
<evidence type="ECO:0000313" key="3">
    <source>
        <dbReference type="Proteomes" id="UP000592294"/>
    </source>
</evidence>
<dbReference type="AlphaFoldDB" id="A0A850REY8"/>
<organism evidence="2 3">
    <name type="scientific">Allochromatium humboldtianum</name>
    <dbReference type="NCBI Taxonomy" id="504901"/>
    <lineage>
        <taxon>Bacteria</taxon>
        <taxon>Pseudomonadati</taxon>
        <taxon>Pseudomonadota</taxon>
        <taxon>Gammaproteobacteria</taxon>
        <taxon>Chromatiales</taxon>
        <taxon>Chromatiaceae</taxon>
        <taxon>Allochromatium</taxon>
    </lineage>
</organism>
<dbReference type="EMBL" id="JABZEO010000002">
    <property type="protein sequence ID" value="NVZ08221.1"/>
    <property type="molecule type" value="Genomic_DNA"/>
</dbReference>
<keyword evidence="1" id="KW-0472">Membrane</keyword>
<proteinExistence type="predicted"/>
<gene>
    <name evidence="2" type="ORF">HW932_02970</name>
</gene>
<reference evidence="2 3" key="1">
    <citation type="submission" date="2020-06" db="EMBL/GenBank/DDBJ databases">
        <title>Whole-genome sequence of Allochromatium humboldtianum DSM 21881, type strain.</title>
        <authorList>
            <person name="Kyndt J.A."/>
            <person name="Meyer T.E."/>
        </authorList>
    </citation>
    <scope>NUCLEOTIDE SEQUENCE [LARGE SCALE GENOMIC DNA]</scope>
    <source>
        <strain evidence="2 3">DSM 21881</strain>
    </source>
</reference>
<protein>
    <submittedName>
        <fullName evidence="2">Uncharacterized protein</fullName>
    </submittedName>
</protein>
<dbReference type="RefSeq" id="WP_176975014.1">
    <property type="nucleotide sequence ID" value="NZ_JABZEO010000002.1"/>
</dbReference>
<name>A0A850REY8_9GAMM</name>
<evidence type="ECO:0000256" key="1">
    <source>
        <dbReference type="SAM" id="Phobius"/>
    </source>
</evidence>
<feature type="transmembrane region" description="Helical" evidence="1">
    <location>
        <begin position="146"/>
        <end position="168"/>
    </location>
</feature>
<keyword evidence="3" id="KW-1185">Reference proteome</keyword>
<dbReference type="Proteomes" id="UP000592294">
    <property type="component" value="Unassembled WGS sequence"/>
</dbReference>
<feature type="transmembrane region" description="Helical" evidence="1">
    <location>
        <begin position="174"/>
        <end position="192"/>
    </location>
</feature>
<comment type="caution">
    <text evidence="2">The sequence shown here is derived from an EMBL/GenBank/DDBJ whole genome shotgun (WGS) entry which is preliminary data.</text>
</comment>
<sequence length="469" mass="51590">MASSLVTMMDLKESDFLDRLQASLGNQGIPSERDFHLPGGIHRIDLYLPQLPRASVEIKSIPNPEQLASAVAGTATKHEILSKELGVTFKTFLILLHPSHQKPEKEQKTPDGIFCLYIEGDLVRKIAIEEVAIKIQEEMKAWRIRIIQSGIAIGTITGSVGALTGAAIGYGGLGMAGSLGSAGLLGGLLSILHTRITQKEKSALPSFFPSDDAIRIVEGQVSNILETFKDLAPETHTVLAHEMKFLLDEFRLGHFTACAMRGGRSLETMVYELSRRWGIDIQDATFGKLDKLRETLDRIGDLIGDYQVSVNEQRKALGEELEKALISLNANSMALALAVKGDQQIQLSNTEIAPRPVVSLLKKIQKRYGHLDGTGENIRSLFVKDPDSQDGSLIARIIRIRNRAAHADTQGKMQEIDEASVRKLIDDINVMLLRLSNVGIAIQNHRSDGVVEDDTTPLHQTRFDIKTTN</sequence>
<evidence type="ECO:0000313" key="2">
    <source>
        <dbReference type="EMBL" id="NVZ08221.1"/>
    </source>
</evidence>
<keyword evidence="1" id="KW-1133">Transmembrane helix</keyword>
<keyword evidence="1" id="KW-0812">Transmembrane</keyword>